<proteinExistence type="predicted"/>
<feature type="coiled-coil region" evidence="1">
    <location>
        <begin position="95"/>
        <end position="122"/>
    </location>
</feature>
<evidence type="ECO:0000256" key="1">
    <source>
        <dbReference type="SAM" id="Coils"/>
    </source>
</evidence>
<dbReference type="Proteomes" id="UP000009027">
    <property type="component" value="Unassembled WGS sequence"/>
</dbReference>
<accession>F9WNC7</accession>
<keyword evidence="1" id="KW-0175">Coiled coil</keyword>
<sequence>MLAMEGMKKAGDALEHAVQRSGNANFSISKVDVDLVNEGKELEEINNNLKKRLDEIGIGIDITTSEGCNGKLLNKIDTSTKEFLRLAAKLNASALLMANRTLTSLESRAEEVNKNVASISEDLQVAVQNLKNARKFEQSAAEAAEYVVADVLSRLMSELCATATELRVTRKNLALLSANATSIKKSVSEEAQAIATLKNHSDSPDMSPYVEEGFTVAVRMTVLLEKELQRTNARLEMMTASRATMKLKEVHAGNTNVFDAVSDAVLGIFADTPGKPHENVCTRNATSELVQKLKGKSGDFSLLRDTSVITELNRFATKMSDELKGAVKRMNKVAVRADEANEALAEAVRRAREDSAGRRCLPLQQLFNALSGWW</sequence>
<name>F9WNC7_TRYVY</name>
<protein>
    <submittedName>
        <fullName evidence="2">Uncharacterized protein</fullName>
    </submittedName>
</protein>
<keyword evidence="3" id="KW-1185">Reference proteome</keyword>
<gene>
    <name evidence="2" type="ORF">TvY486_0017540</name>
</gene>
<reference evidence="2 3" key="1">
    <citation type="journal article" date="2012" name="Proc. Natl. Acad. Sci. U.S.A.">
        <title>Antigenic diversity is generated by distinct evolutionary mechanisms in African trypanosome species.</title>
        <authorList>
            <person name="Jackson A.P."/>
            <person name="Berry A."/>
            <person name="Aslett M."/>
            <person name="Allison H.C."/>
            <person name="Burton P."/>
            <person name="Vavrova-Anderson J."/>
            <person name="Brown R."/>
            <person name="Browne H."/>
            <person name="Corton N."/>
            <person name="Hauser H."/>
            <person name="Gamble J."/>
            <person name="Gilderthorp R."/>
            <person name="Marcello L."/>
            <person name="McQuillan J."/>
            <person name="Otto T.D."/>
            <person name="Quail M.A."/>
            <person name="Sanders M.J."/>
            <person name="van Tonder A."/>
            <person name="Ginger M.L."/>
            <person name="Field M.C."/>
            <person name="Barry J.D."/>
            <person name="Hertz-Fowler C."/>
            <person name="Berriman M."/>
        </authorList>
    </citation>
    <scope>NUCLEOTIDE SEQUENCE</scope>
    <source>
        <strain evidence="2 3">Y486</strain>
    </source>
</reference>
<dbReference type="VEuPathDB" id="TriTrypDB:TvY486_0017540"/>
<dbReference type="AlphaFoldDB" id="F9WNC7"/>
<organism evidence="2 3">
    <name type="scientific">Trypanosoma vivax (strain Y486)</name>
    <dbReference type="NCBI Taxonomy" id="1055687"/>
    <lineage>
        <taxon>Eukaryota</taxon>
        <taxon>Discoba</taxon>
        <taxon>Euglenozoa</taxon>
        <taxon>Kinetoplastea</taxon>
        <taxon>Metakinetoplastina</taxon>
        <taxon>Trypanosomatida</taxon>
        <taxon>Trypanosomatidae</taxon>
        <taxon>Trypanosoma</taxon>
        <taxon>Duttonella</taxon>
    </lineage>
</organism>
<dbReference type="EMBL" id="CAEX01002461">
    <property type="protein sequence ID" value="CCD19045.1"/>
    <property type="molecule type" value="Genomic_DNA"/>
</dbReference>
<evidence type="ECO:0000313" key="3">
    <source>
        <dbReference type="Proteomes" id="UP000009027"/>
    </source>
</evidence>
<evidence type="ECO:0000313" key="2">
    <source>
        <dbReference type="EMBL" id="CCD19045.1"/>
    </source>
</evidence>